<dbReference type="PANTHER" id="PTHR11188">
    <property type="entry name" value="ARRESTIN DOMAIN CONTAINING PROTEIN"/>
    <property type="match status" value="1"/>
</dbReference>
<feature type="domain" description="Arrestin-like N-terminal" evidence="2">
    <location>
        <begin position="33"/>
        <end position="148"/>
    </location>
</feature>
<dbReference type="GO" id="GO:0070086">
    <property type="term" value="P:ubiquitin-dependent endocytosis"/>
    <property type="evidence" value="ECO:0007669"/>
    <property type="project" value="TreeGrafter"/>
</dbReference>
<dbReference type="GO" id="GO:0031625">
    <property type="term" value="F:ubiquitin protein ligase binding"/>
    <property type="evidence" value="ECO:0007669"/>
    <property type="project" value="TreeGrafter"/>
</dbReference>
<dbReference type="SUPFAM" id="SSF81296">
    <property type="entry name" value="E set domains"/>
    <property type="match status" value="1"/>
</dbReference>
<dbReference type="InterPro" id="IPR014752">
    <property type="entry name" value="Arrestin-like_C"/>
</dbReference>
<dbReference type="GO" id="GO:0005829">
    <property type="term" value="C:cytosol"/>
    <property type="evidence" value="ECO:0007669"/>
    <property type="project" value="TreeGrafter"/>
</dbReference>
<feature type="region of interest" description="Disordered" evidence="1">
    <location>
        <begin position="305"/>
        <end position="353"/>
    </location>
</feature>
<reference evidence="3" key="1">
    <citation type="submission" date="2020-12" db="EMBL/GenBank/DDBJ databases">
        <title>Metabolic potential, ecology and presence of endohyphal bacteria is reflected in genomic diversity of Mucoromycotina.</title>
        <authorList>
            <person name="Muszewska A."/>
            <person name="Okrasinska A."/>
            <person name="Steczkiewicz K."/>
            <person name="Drgas O."/>
            <person name="Orlowska M."/>
            <person name="Perlinska-Lenart U."/>
            <person name="Aleksandrzak-Piekarczyk T."/>
            <person name="Szatraj K."/>
            <person name="Zielenkiewicz U."/>
            <person name="Pilsyk S."/>
            <person name="Malc E."/>
            <person name="Mieczkowski P."/>
            <person name="Kruszewska J.S."/>
            <person name="Biernat P."/>
            <person name="Pawlowska J."/>
        </authorList>
    </citation>
    <scope>NUCLEOTIDE SEQUENCE</scope>
    <source>
        <strain evidence="3">WA0000067209</strain>
    </source>
</reference>
<dbReference type="InterPro" id="IPR011021">
    <property type="entry name" value="Arrestin-like_N"/>
</dbReference>
<dbReference type="EMBL" id="JAEPQZ010000002">
    <property type="protein sequence ID" value="KAG2184915.1"/>
    <property type="molecule type" value="Genomic_DNA"/>
</dbReference>
<evidence type="ECO:0000256" key="1">
    <source>
        <dbReference type="SAM" id="MobiDB-lite"/>
    </source>
</evidence>
<dbReference type="GO" id="GO:0030674">
    <property type="term" value="F:protein-macromolecule adaptor activity"/>
    <property type="evidence" value="ECO:0007669"/>
    <property type="project" value="TreeGrafter"/>
</dbReference>
<organism evidence="3 4">
    <name type="scientific">Mortierella isabellina</name>
    <name type="common">Filamentous fungus</name>
    <name type="synonym">Umbelopsis isabellina</name>
    <dbReference type="NCBI Taxonomy" id="91625"/>
    <lineage>
        <taxon>Eukaryota</taxon>
        <taxon>Fungi</taxon>
        <taxon>Fungi incertae sedis</taxon>
        <taxon>Mucoromycota</taxon>
        <taxon>Mucoromycotina</taxon>
        <taxon>Umbelopsidomycetes</taxon>
        <taxon>Umbelopsidales</taxon>
        <taxon>Umbelopsidaceae</taxon>
        <taxon>Umbelopsis</taxon>
    </lineage>
</organism>
<name>A0A8H7Q3L3_MORIS</name>
<feature type="compositionally biased region" description="Low complexity" evidence="1">
    <location>
        <begin position="335"/>
        <end position="351"/>
    </location>
</feature>
<dbReference type="OrthoDB" id="2333384at2759"/>
<gene>
    <name evidence="3" type="ORF">INT43_000828</name>
</gene>
<dbReference type="Pfam" id="PF00339">
    <property type="entry name" value="Arrestin_N"/>
    <property type="match status" value="1"/>
</dbReference>
<proteinExistence type="predicted"/>
<protein>
    <recommendedName>
        <fullName evidence="2">Arrestin-like N-terminal domain-containing protein</fullName>
    </recommendedName>
</protein>
<dbReference type="PANTHER" id="PTHR11188:SF17">
    <property type="entry name" value="FI21816P1"/>
    <property type="match status" value="1"/>
</dbReference>
<feature type="compositionally biased region" description="Acidic residues" evidence="1">
    <location>
        <begin position="323"/>
        <end position="332"/>
    </location>
</feature>
<sequence length="438" mass="48893">MPSKDDVAIDIEIDPSFTGILYGLADDESDGCIVKGNCILHVAKPLKIRRLFVSLEGKLRVNLKPPVSIAPASEGVETRTLISKHKHFHGEDGNTKILNPGDHIYPFEFELPSTLPATFVSKHGRITYRIRTSIHRPMFNNDITAKKAIVLRRCLMSEFASIDNTECIEGVYEELMHYQATAPDMTYREGGLIKLNLNFDLLRPYSSAIREVSCALQETIHYRTTGVQAVNAHASSKLDIQLPLGVSTFFPSKAPDYDSSETHDYNAVFRVCPRVNADTNTKLLKVTHKIVVKVSIEDRSVKDFQKPSKRKVKSAPTTPACSDNEEEPEEEEVHSSASSIRSTSSSTSTSSMVLPLTLPRPKTFRHRSHNQSASYPIRVCQIDIPLVITSREHVWEGEMPTPPAYETEECPPTYFNSVIALPPVPDYENQLSEAITAI</sequence>
<evidence type="ECO:0000259" key="2">
    <source>
        <dbReference type="Pfam" id="PF00339"/>
    </source>
</evidence>
<dbReference type="GO" id="GO:0005886">
    <property type="term" value="C:plasma membrane"/>
    <property type="evidence" value="ECO:0007669"/>
    <property type="project" value="TreeGrafter"/>
</dbReference>
<comment type="caution">
    <text evidence="3">The sequence shown here is derived from an EMBL/GenBank/DDBJ whole genome shotgun (WGS) entry which is preliminary data.</text>
</comment>
<dbReference type="InterPro" id="IPR050357">
    <property type="entry name" value="Arrestin_domain-protein"/>
</dbReference>
<evidence type="ECO:0000313" key="4">
    <source>
        <dbReference type="Proteomes" id="UP000654370"/>
    </source>
</evidence>
<keyword evidence="4" id="KW-1185">Reference proteome</keyword>
<dbReference type="AlphaFoldDB" id="A0A8H7Q3L3"/>
<dbReference type="Gene3D" id="2.60.40.640">
    <property type="match status" value="1"/>
</dbReference>
<dbReference type="InterPro" id="IPR014756">
    <property type="entry name" value="Ig_E-set"/>
</dbReference>
<accession>A0A8H7Q3L3</accession>
<dbReference type="Proteomes" id="UP000654370">
    <property type="component" value="Unassembled WGS sequence"/>
</dbReference>
<evidence type="ECO:0000313" key="3">
    <source>
        <dbReference type="EMBL" id="KAG2184915.1"/>
    </source>
</evidence>